<sequence length="401" mass="43402">MKSTHLKEFTNMDKKKISVLSVSALNIMTNASIAPMLVYLSRAFPEVSMTNIRMMLTLPALVIIFSSLLTGILANKLPKRTLLFSGLILYMIGGIGAAFCNQFSTILVFRIILGLGAGVTNTFSTALISSFYDGEERVKLIGNSTVVSHAVAVISPLLTGWLASFSWRYAFGIYGIALIVLLITFFWLPEPPAAAPAQQSSFKPGLTKMGTIIAVNAGLLMVTFYIFPTGIAHLIDARGIGNSQAAGFAASISTMASTLINLFFAKLMRFFKRYVWVFSITLMVAGFALMAFSTTVFLTYLGVFLSGCGMGILFPGIMLRATQYASPNNTARTISMVVAGSNLGQFLSPFLYSFLQRWNSGGIPILYDFQTATVLFGIALLVSIVLLIFPTSGQRESSNPT</sequence>
<feature type="transmembrane region" description="Helical" evidence="6">
    <location>
        <begin position="140"/>
        <end position="163"/>
    </location>
</feature>
<feature type="transmembrane region" description="Helical" evidence="6">
    <location>
        <begin position="333"/>
        <end position="355"/>
    </location>
</feature>
<dbReference type="PANTHER" id="PTHR43124">
    <property type="entry name" value="PURINE EFFLUX PUMP PBUE"/>
    <property type="match status" value="1"/>
</dbReference>
<protein>
    <submittedName>
        <fullName evidence="8">Putative major facilitator superfamily protein</fullName>
    </submittedName>
</protein>
<feature type="transmembrane region" description="Helical" evidence="6">
    <location>
        <begin position="274"/>
        <end position="292"/>
    </location>
</feature>
<dbReference type="Pfam" id="PF07690">
    <property type="entry name" value="MFS_1"/>
    <property type="match status" value="1"/>
</dbReference>
<dbReference type="InterPro" id="IPR020846">
    <property type="entry name" value="MFS_dom"/>
</dbReference>
<dbReference type="PANTHER" id="PTHR43124:SF3">
    <property type="entry name" value="CHLORAMPHENICOL EFFLUX PUMP RV0191"/>
    <property type="match status" value="1"/>
</dbReference>
<organism evidence="8 9">
    <name type="scientific">Anaerolinea thermophila</name>
    <dbReference type="NCBI Taxonomy" id="167964"/>
    <lineage>
        <taxon>Bacteria</taxon>
        <taxon>Bacillati</taxon>
        <taxon>Chloroflexota</taxon>
        <taxon>Anaerolineae</taxon>
        <taxon>Anaerolineales</taxon>
        <taxon>Anaerolineaceae</taxon>
        <taxon>Anaerolinea</taxon>
    </lineage>
</organism>
<proteinExistence type="predicted"/>
<dbReference type="InterPro" id="IPR011701">
    <property type="entry name" value="MFS"/>
</dbReference>
<dbReference type="SUPFAM" id="SSF103473">
    <property type="entry name" value="MFS general substrate transporter"/>
    <property type="match status" value="1"/>
</dbReference>
<evidence type="ECO:0000256" key="6">
    <source>
        <dbReference type="SAM" id="Phobius"/>
    </source>
</evidence>
<dbReference type="Proteomes" id="UP000064249">
    <property type="component" value="Unassembled WGS sequence"/>
</dbReference>
<feature type="transmembrane region" description="Helical" evidence="6">
    <location>
        <begin position="209"/>
        <end position="227"/>
    </location>
</feature>
<dbReference type="InterPro" id="IPR036259">
    <property type="entry name" value="MFS_trans_sf"/>
</dbReference>
<keyword evidence="4 6" id="KW-1133">Transmembrane helix</keyword>
<dbReference type="GO" id="GO:0022857">
    <property type="term" value="F:transmembrane transporter activity"/>
    <property type="evidence" value="ECO:0007669"/>
    <property type="project" value="InterPro"/>
</dbReference>
<evidence type="ECO:0000256" key="5">
    <source>
        <dbReference type="ARBA" id="ARBA00023136"/>
    </source>
</evidence>
<evidence type="ECO:0000313" key="8">
    <source>
        <dbReference type="EMBL" id="KUK46402.1"/>
    </source>
</evidence>
<feature type="transmembrane region" description="Helical" evidence="6">
    <location>
        <begin position="247"/>
        <end position="267"/>
    </location>
</feature>
<name>A0A101FXS8_9CHLR</name>
<reference evidence="8 9" key="1">
    <citation type="journal article" date="2015" name="MBio">
        <title>Genome-Resolved Metagenomic Analysis Reveals Roles for Candidate Phyla and Other Microbial Community Members in Biogeochemical Transformations in Oil Reservoirs.</title>
        <authorList>
            <person name="Hu P."/>
            <person name="Tom L."/>
            <person name="Singh A."/>
            <person name="Thomas B.C."/>
            <person name="Baker B.J."/>
            <person name="Piceno Y.M."/>
            <person name="Andersen G.L."/>
            <person name="Banfield J.F."/>
        </authorList>
    </citation>
    <scope>NUCLEOTIDE SEQUENCE [LARGE SCALE GENOMIC DNA]</scope>
    <source>
        <strain evidence="8">46_16</strain>
    </source>
</reference>
<keyword evidence="3 6" id="KW-0812">Transmembrane</keyword>
<gene>
    <name evidence="8" type="ORF">XD73_0721</name>
</gene>
<accession>A0A101FXS8</accession>
<dbReference type="GO" id="GO:0005886">
    <property type="term" value="C:plasma membrane"/>
    <property type="evidence" value="ECO:0007669"/>
    <property type="project" value="UniProtKB-SubCell"/>
</dbReference>
<feature type="transmembrane region" description="Helical" evidence="6">
    <location>
        <begin position="81"/>
        <end position="99"/>
    </location>
</feature>
<feature type="transmembrane region" description="Helical" evidence="6">
    <location>
        <begin position="105"/>
        <end position="128"/>
    </location>
</feature>
<evidence type="ECO:0000256" key="4">
    <source>
        <dbReference type="ARBA" id="ARBA00022989"/>
    </source>
</evidence>
<feature type="transmembrane region" description="Helical" evidence="6">
    <location>
        <begin position="169"/>
        <end position="188"/>
    </location>
</feature>
<evidence type="ECO:0000256" key="2">
    <source>
        <dbReference type="ARBA" id="ARBA00022475"/>
    </source>
</evidence>
<evidence type="ECO:0000256" key="3">
    <source>
        <dbReference type="ARBA" id="ARBA00022692"/>
    </source>
</evidence>
<feature type="domain" description="Major facilitator superfamily (MFS) profile" evidence="7">
    <location>
        <begin position="1"/>
        <end position="395"/>
    </location>
</feature>
<feature type="transmembrane region" description="Helical" evidence="6">
    <location>
        <begin position="20"/>
        <end position="40"/>
    </location>
</feature>
<evidence type="ECO:0000313" key="9">
    <source>
        <dbReference type="Proteomes" id="UP000064249"/>
    </source>
</evidence>
<comment type="subcellular location">
    <subcellularLocation>
        <location evidence="1">Cell membrane</location>
        <topology evidence="1">Multi-pass membrane protein</topology>
    </subcellularLocation>
</comment>
<dbReference type="AlphaFoldDB" id="A0A101FXS8"/>
<feature type="transmembrane region" description="Helical" evidence="6">
    <location>
        <begin position="52"/>
        <end position="74"/>
    </location>
</feature>
<comment type="caution">
    <text evidence="8">The sequence shown here is derived from an EMBL/GenBank/DDBJ whole genome shotgun (WGS) entry which is preliminary data.</text>
</comment>
<dbReference type="EMBL" id="LGFU01000031">
    <property type="protein sequence ID" value="KUK46402.1"/>
    <property type="molecule type" value="Genomic_DNA"/>
</dbReference>
<dbReference type="CDD" id="cd17473">
    <property type="entry name" value="MFS_arabinose_efflux_permease_like"/>
    <property type="match status" value="1"/>
</dbReference>
<evidence type="ECO:0000259" key="7">
    <source>
        <dbReference type="PROSITE" id="PS50850"/>
    </source>
</evidence>
<feature type="transmembrane region" description="Helical" evidence="6">
    <location>
        <begin position="367"/>
        <end position="389"/>
    </location>
</feature>
<dbReference type="Gene3D" id="1.20.1250.20">
    <property type="entry name" value="MFS general substrate transporter like domains"/>
    <property type="match status" value="1"/>
</dbReference>
<dbReference type="InterPro" id="IPR050189">
    <property type="entry name" value="MFS_Efflux_Transporters"/>
</dbReference>
<keyword evidence="2" id="KW-1003">Cell membrane</keyword>
<feature type="transmembrane region" description="Helical" evidence="6">
    <location>
        <begin position="298"/>
        <end position="321"/>
    </location>
</feature>
<keyword evidence="5 6" id="KW-0472">Membrane</keyword>
<dbReference type="PROSITE" id="PS50850">
    <property type="entry name" value="MFS"/>
    <property type="match status" value="1"/>
</dbReference>
<evidence type="ECO:0000256" key="1">
    <source>
        <dbReference type="ARBA" id="ARBA00004651"/>
    </source>
</evidence>